<evidence type="ECO:0008006" key="4">
    <source>
        <dbReference type="Google" id="ProtNLM"/>
    </source>
</evidence>
<feature type="region of interest" description="Disordered" evidence="1">
    <location>
        <begin position="1"/>
        <end position="115"/>
    </location>
</feature>
<name>A0A2T7CNB4_9POAL</name>
<keyword evidence="3" id="KW-1185">Reference proteome</keyword>
<gene>
    <name evidence="2" type="ORF">GQ55_8G154800</name>
</gene>
<evidence type="ECO:0000313" key="2">
    <source>
        <dbReference type="EMBL" id="PUZ44814.1"/>
    </source>
</evidence>
<proteinExistence type="predicted"/>
<dbReference type="Proteomes" id="UP000244336">
    <property type="component" value="Chromosome 8"/>
</dbReference>
<protein>
    <recommendedName>
        <fullName evidence="4">No apical meristem-associated C-terminal domain-containing protein</fullName>
    </recommendedName>
</protein>
<evidence type="ECO:0000256" key="1">
    <source>
        <dbReference type="SAM" id="MobiDB-lite"/>
    </source>
</evidence>
<reference evidence="2 3" key="1">
    <citation type="submission" date="2018-04" db="EMBL/GenBank/DDBJ databases">
        <title>WGS assembly of Panicum hallii var. hallii HAL2.</title>
        <authorList>
            <person name="Lovell J."/>
            <person name="Jenkins J."/>
            <person name="Lowry D."/>
            <person name="Mamidi S."/>
            <person name="Sreedasyam A."/>
            <person name="Weng X."/>
            <person name="Barry K."/>
            <person name="Bonette J."/>
            <person name="Campitelli B."/>
            <person name="Daum C."/>
            <person name="Gordon S."/>
            <person name="Gould B."/>
            <person name="Lipzen A."/>
            <person name="MacQueen A."/>
            <person name="Palacio-Mejia J."/>
            <person name="Plott C."/>
            <person name="Shakirov E."/>
            <person name="Shu S."/>
            <person name="Yoshinaga Y."/>
            <person name="Zane M."/>
            <person name="Rokhsar D."/>
            <person name="Grimwood J."/>
            <person name="Schmutz J."/>
            <person name="Juenger T."/>
        </authorList>
    </citation>
    <scope>NUCLEOTIDE SEQUENCE [LARGE SCALE GENOMIC DNA]</scope>
    <source>
        <strain evidence="3">cv. HAL2</strain>
    </source>
</reference>
<feature type="compositionally biased region" description="Polar residues" evidence="1">
    <location>
        <begin position="82"/>
        <end position="94"/>
    </location>
</feature>
<sequence>MGPPPARMESQTFGAYAPGKSLPSGSRPAAPYSQGYAQHAWSTGAPAYGGPFGVPDWDDWEGGSATWSELVGGGAGPDIIGPSQTYDAPGAQSQDDPFTPAPPPPRPHHAPDAFTGSYFNLLQQPLYLPLQPIGENSHFVGVAKSMNPPSLATTPTSRVSIDIDVDDGVEASRGVKKRFWSHDEEVRLASAWLNTSKDPIHGNDKKSDLFWGQITEKFNKDTQPDRIRDTNQQKVHWSQLSTLINEFNGYWSSVCKMNKSGYSDDQLMDEAQRRFTNKNKKPFAHVHWWRILKNEPKWYTSIRGTTPYRQRSSQARAQRKRKAEELMDGFVILGDNINKIVEAQLEISRINLKVMKEQKEVKLLQAYNSLLIQDTSNMTDEEKASRAKILQSMQKKIMAADEEA</sequence>
<accession>A0A2T7CNB4</accession>
<organism evidence="2 3">
    <name type="scientific">Panicum hallii var. hallii</name>
    <dbReference type="NCBI Taxonomy" id="1504633"/>
    <lineage>
        <taxon>Eukaryota</taxon>
        <taxon>Viridiplantae</taxon>
        <taxon>Streptophyta</taxon>
        <taxon>Embryophyta</taxon>
        <taxon>Tracheophyta</taxon>
        <taxon>Spermatophyta</taxon>
        <taxon>Magnoliopsida</taxon>
        <taxon>Liliopsida</taxon>
        <taxon>Poales</taxon>
        <taxon>Poaceae</taxon>
        <taxon>PACMAD clade</taxon>
        <taxon>Panicoideae</taxon>
        <taxon>Panicodae</taxon>
        <taxon>Paniceae</taxon>
        <taxon>Panicinae</taxon>
        <taxon>Panicum</taxon>
        <taxon>Panicum sect. Panicum</taxon>
    </lineage>
</organism>
<dbReference type="PANTHER" id="PTHR44947:SF1">
    <property type="entry name" value="OS11G0303800 PROTEIN"/>
    <property type="match status" value="1"/>
</dbReference>
<evidence type="ECO:0000313" key="3">
    <source>
        <dbReference type="Proteomes" id="UP000244336"/>
    </source>
</evidence>
<dbReference type="EMBL" id="CM009756">
    <property type="protein sequence ID" value="PUZ44814.1"/>
    <property type="molecule type" value="Genomic_DNA"/>
</dbReference>
<dbReference type="AlphaFoldDB" id="A0A2T7CNB4"/>
<dbReference type="STRING" id="1504633.A0A2T7CNB4"/>
<dbReference type="OrthoDB" id="687591at2759"/>
<dbReference type="Gramene" id="PUZ44814">
    <property type="protein sequence ID" value="PUZ44814"/>
    <property type="gene ID" value="GQ55_8G154800"/>
</dbReference>
<dbReference type="PANTHER" id="PTHR44947">
    <property type="entry name" value="OS05G0501001 PROTEIN"/>
    <property type="match status" value="1"/>
</dbReference>